<evidence type="ECO:0000256" key="2">
    <source>
        <dbReference type="SAM" id="SignalP"/>
    </source>
</evidence>
<name>A0A7S2UB63_9STRA</name>
<protein>
    <submittedName>
        <fullName evidence="3">Uncharacterized protein</fullName>
    </submittedName>
</protein>
<accession>A0A7S2UB63</accession>
<feature type="transmembrane region" description="Helical" evidence="1">
    <location>
        <begin position="98"/>
        <end position="120"/>
    </location>
</feature>
<dbReference type="EMBL" id="HBHQ01009124">
    <property type="protein sequence ID" value="CAD9814338.1"/>
    <property type="molecule type" value="Transcribed_RNA"/>
</dbReference>
<keyword evidence="1" id="KW-1133">Transmembrane helix</keyword>
<gene>
    <name evidence="3" type="ORF">ASEP1449_LOCUS6163</name>
</gene>
<feature type="chain" id="PRO_5030724311" evidence="2">
    <location>
        <begin position="22"/>
        <end position="124"/>
    </location>
</feature>
<proteinExistence type="predicted"/>
<evidence type="ECO:0000256" key="1">
    <source>
        <dbReference type="SAM" id="Phobius"/>
    </source>
</evidence>
<reference evidence="3" key="1">
    <citation type="submission" date="2021-01" db="EMBL/GenBank/DDBJ databases">
        <authorList>
            <person name="Corre E."/>
            <person name="Pelletier E."/>
            <person name="Niang G."/>
            <person name="Scheremetjew M."/>
            <person name="Finn R."/>
            <person name="Kale V."/>
            <person name="Holt S."/>
            <person name="Cochrane G."/>
            <person name="Meng A."/>
            <person name="Brown T."/>
            <person name="Cohen L."/>
        </authorList>
    </citation>
    <scope>NUCLEOTIDE SEQUENCE</scope>
    <source>
        <strain evidence="3">CCMP2084</strain>
    </source>
</reference>
<keyword evidence="2" id="KW-0732">Signal</keyword>
<keyword evidence="1" id="KW-0472">Membrane</keyword>
<organism evidence="3">
    <name type="scientific">Attheya septentrionalis</name>
    <dbReference type="NCBI Taxonomy" id="420275"/>
    <lineage>
        <taxon>Eukaryota</taxon>
        <taxon>Sar</taxon>
        <taxon>Stramenopiles</taxon>
        <taxon>Ochrophyta</taxon>
        <taxon>Bacillariophyta</taxon>
        <taxon>Coscinodiscophyceae</taxon>
        <taxon>Chaetocerotophycidae</taxon>
        <taxon>Chaetocerotales</taxon>
        <taxon>Attheyaceae</taxon>
        <taxon>Attheya</taxon>
    </lineage>
</organism>
<evidence type="ECO:0000313" key="3">
    <source>
        <dbReference type="EMBL" id="CAD9814338.1"/>
    </source>
</evidence>
<keyword evidence="1" id="KW-0812">Transmembrane</keyword>
<dbReference type="AlphaFoldDB" id="A0A7S2UB63"/>
<sequence>MALSRSFLAVLIACELSLCHSFVHYGHSRAMVTATSPRSTDNCVASSSVGIHCHIHRTRVIALFEENSDRDENDESMVPSNSKDLVERFDGDGFVGYLAPYALALLASVAITAAFFKFVLMGDM</sequence>
<feature type="signal peptide" evidence="2">
    <location>
        <begin position="1"/>
        <end position="21"/>
    </location>
</feature>